<proteinExistence type="predicted"/>
<dbReference type="InterPro" id="IPR021067">
    <property type="entry name" value="Glycosyltransferase"/>
</dbReference>
<sequence>MLIDNFKKKKKKKGHRIVRVPYDCCLPMVFDGEEFSMGVRAWTHGYDLYAPCKSFAFHPYQRAKKPPMFWEQPDEGRQSRSENRIKAILGMPVEEDDYDKTDIQRYGLGAIRPLQTYLTVFGINLQTREVKSNCAEAFSGALHDRLHAFLRHDGRGIDYNNVYIPAQTSTKHHIERKKETFLLFFFCGVLSDSSSLLSKKNKNY</sequence>
<reference evidence="1 2" key="1">
    <citation type="journal article" date="2013" name="Curr. Biol.">
        <title>The Genome of the Foraminiferan Reticulomyxa filosa.</title>
        <authorList>
            <person name="Glockner G."/>
            <person name="Hulsmann N."/>
            <person name="Schleicher M."/>
            <person name="Noegel A.A."/>
            <person name="Eichinger L."/>
            <person name="Gallinger C."/>
            <person name="Pawlowski J."/>
            <person name="Sierra R."/>
            <person name="Euteneuer U."/>
            <person name="Pillet L."/>
            <person name="Moustafa A."/>
            <person name="Platzer M."/>
            <person name="Groth M."/>
            <person name="Szafranski K."/>
            <person name="Schliwa M."/>
        </authorList>
    </citation>
    <scope>NUCLEOTIDE SEQUENCE [LARGE SCALE GENOMIC DNA]</scope>
</reference>
<dbReference type="PANTHER" id="PTHR34496">
    <property type="entry name" value="GLCNAC TRANSFERASE-RELATED"/>
    <property type="match status" value="1"/>
</dbReference>
<comment type="caution">
    <text evidence="1">The sequence shown here is derived from an EMBL/GenBank/DDBJ whole genome shotgun (WGS) entry which is preliminary data.</text>
</comment>
<dbReference type="OrthoDB" id="76265at2759"/>
<name>X6MW17_RETFI</name>
<keyword evidence="2" id="KW-1185">Reference proteome</keyword>
<protein>
    <submittedName>
        <fullName evidence="1">Uncharacterized protein</fullName>
    </submittedName>
</protein>
<dbReference type="Proteomes" id="UP000023152">
    <property type="component" value="Unassembled WGS sequence"/>
</dbReference>
<dbReference type="AlphaFoldDB" id="X6MW17"/>
<dbReference type="PANTHER" id="PTHR34496:SF6">
    <property type="entry name" value="GLYCOSYLTRANSFERASE 2-LIKE DOMAIN-CONTAINING PROTEIN"/>
    <property type="match status" value="1"/>
</dbReference>
<dbReference type="EMBL" id="ASPP01016217">
    <property type="protein sequence ID" value="ETO17657.1"/>
    <property type="molecule type" value="Genomic_DNA"/>
</dbReference>
<evidence type="ECO:0000313" key="1">
    <source>
        <dbReference type="EMBL" id="ETO17657.1"/>
    </source>
</evidence>
<accession>X6MW17</accession>
<organism evidence="1 2">
    <name type="scientific">Reticulomyxa filosa</name>
    <dbReference type="NCBI Taxonomy" id="46433"/>
    <lineage>
        <taxon>Eukaryota</taxon>
        <taxon>Sar</taxon>
        <taxon>Rhizaria</taxon>
        <taxon>Retaria</taxon>
        <taxon>Foraminifera</taxon>
        <taxon>Monothalamids</taxon>
        <taxon>Reticulomyxidae</taxon>
        <taxon>Reticulomyxa</taxon>
    </lineage>
</organism>
<dbReference type="Pfam" id="PF11397">
    <property type="entry name" value="GlcNAc"/>
    <property type="match status" value="1"/>
</dbReference>
<evidence type="ECO:0000313" key="2">
    <source>
        <dbReference type="Proteomes" id="UP000023152"/>
    </source>
</evidence>
<gene>
    <name evidence="1" type="ORF">RFI_19662</name>
</gene>